<dbReference type="Proteomes" id="UP000296469">
    <property type="component" value="Chromosome"/>
</dbReference>
<feature type="domain" description="Glycosyltransferase subfamily 4-like N-terminal" evidence="3">
    <location>
        <begin position="22"/>
        <end position="177"/>
    </location>
</feature>
<dbReference type="SUPFAM" id="SSF53756">
    <property type="entry name" value="UDP-Glycosyltransferase/glycogen phosphorylase"/>
    <property type="match status" value="1"/>
</dbReference>
<dbReference type="InterPro" id="IPR028098">
    <property type="entry name" value="Glyco_trans_4-like_N"/>
</dbReference>
<dbReference type="Pfam" id="PF13692">
    <property type="entry name" value="Glyco_trans_1_4"/>
    <property type="match status" value="1"/>
</dbReference>
<gene>
    <name evidence="4" type="ORF">E5225_05845</name>
</gene>
<dbReference type="PANTHER" id="PTHR46401:SF2">
    <property type="entry name" value="GLYCOSYLTRANSFERASE WBBK-RELATED"/>
    <property type="match status" value="1"/>
</dbReference>
<accession>A0A4P7SJ72</accession>
<proteinExistence type="predicted"/>
<organism evidence="4 5">
    <name type="scientific">Cellulomonas shaoxiangyii</name>
    <dbReference type="NCBI Taxonomy" id="2566013"/>
    <lineage>
        <taxon>Bacteria</taxon>
        <taxon>Bacillati</taxon>
        <taxon>Actinomycetota</taxon>
        <taxon>Actinomycetes</taxon>
        <taxon>Micrococcales</taxon>
        <taxon>Cellulomonadaceae</taxon>
        <taxon>Cellulomonas</taxon>
    </lineage>
</organism>
<dbReference type="Pfam" id="PF13439">
    <property type="entry name" value="Glyco_transf_4"/>
    <property type="match status" value="1"/>
</dbReference>
<dbReference type="OrthoDB" id="9801609at2"/>
<protein>
    <submittedName>
        <fullName evidence="4">Glycosyltransferase family 1 protein</fullName>
    </submittedName>
</protein>
<sequence length="366" mass="38510">MSATAPTPAVALTVEQLWQRVPGGSGTYVTALAAALADRLPVTGLSAWHRARRPSELDPRVPVRRAPLPRRALYEAWQRVGAPRAEHLVPHADVVHATTWAVPPTRRPLVVTVHDVAFLDDPSHFTAHGVAFFRRALTAVVERADAVVVPSQDTAAACRRAGIESSRLHVVPHGTDVRPAAADDVARVRARYALTGTYVLWVGTREPRKNLDVVLRAYERARDRLDGAELVLVGPQGWGEDAAPTGAPGVRVLGAVPRTDLPALYTGARAFCFPSLREGFGLPVLEAMAAGVPVVTSAGTACAEVAGTAGVLVDPLDPDAVAEGLATATGGRHHALAAASLERATAFSWGEAARATTAVYAAVASR</sequence>
<dbReference type="Gene3D" id="3.40.50.2000">
    <property type="entry name" value="Glycogen Phosphorylase B"/>
    <property type="match status" value="2"/>
</dbReference>
<keyword evidence="5" id="KW-1185">Reference proteome</keyword>
<keyword evidence="2 4" id="KW-0808">Transferase</keyword>
<dbReference type="GO" id="GO:0009103">
    <property type="term" value="P:lipopolysaccharide biosynthetic process"/>
    <property type="evidence" value="ECO:0007669"/>
    <property type="project" value="TreeGrafter"/>
</dbReference>
<reference evidence="4 5" key="1">
    <citation type="submission" date="2019-04" db="EMBL/GenBank/DDBJ databases">
        <title>Isolation and identification of Cellulomonas shaoxiangyii sp. Nov. isolated from feces of the Tibetan antelopes (Pantholops hodgsonii) in the Qinghai-Tibet plateau of China.</title>
        <authorList>
            <person name="Tian Z."/>
        </authorList>
    </citation>
    <scope>NUCLEOTIDE SEQUENCE [LARGE SCALE GENOMIC DNA]</scope>
    <source>
        <strain evidence="4 5">Z28</strain>
    </source>
</reference>
<evidence type="ECO:0000256" key="1">
    <source>
        <dbReference type="ARBA" id="ARBA00022676"/>
    </source>
</evidence>
<name>A0A4P7SJ72_9CELL</name>
<dbReference type="CDD" id="cd03809">
    <property type="entry name" value="GT4_MtfB-like"/>
    <property type="match status" value="1"/>
</dbReference>
<evidence type="ECO:0000256" key="2">
    <source>
        <dbReference type="ARBA" id="ARBA00022679"/>
    </source>
</evidence>
<keyword evidence="1" id="KW-0328">Glycosyltransferase</keyword>
<dbReference type="AlphaFoldDB" id="A0A4P7SJ72"/>
<dbReference type="GO" id="GO:0016757">
    <property type="term" value="F:glycosyltransferase activity"/>
    <property type="evidence" value="ECO:0007669"/>
    <property type="project" value="UniProtKB-KW"/>
</dbReference>
<evidence type="ECO:0000313" key="4">
    <source>
        <dbReference type="EMBL" id="QCB93146.1"/>
    </source>
</evidence>
<evidence type="ECO:0000259" key="3">
    <source>
        <dbReference type="Pfam" id="PF13439"/>
    </source>
</evidence>
<dbReference type="EMBL" id="CP039291">
    <property type="protein sequence ID" value="QCB93146.1"/>
    <property type="molecule type" value="Genomic_DNA"/>
</dbReference>
<dbReference type="PANTHER" id="PTHR46401">
    <property type="entry name" value="GLYCOSYLTRANSFERASE WBBK-RELATED"/>
    <property type="match status" value="1"/>
</dbReference>
<dbReference type="KEGG" id="celz:E5225_05845"/>
<evidence type="ECO:0000313" key="5">
    <source>
        <dbReference type="Proteomes" id="UP000296469"/>
    </source>
</evidence>
<dbReference type="RefSeq" id="WP_135973567.1">
    <property type="nucleotide sequence ID" value="NZ_CP039291.1"/>
</dbReference>